<accession>A0A521G1R2</accession>
<dbReference type="Pfam" id="PF00381">
    <property type="entry name" value="PTS-HPr"/>
    <property type="match status" value="1"/>
</dbReference>
<evidence type="ECO:0000256" key="1">
    <source>
        <dbReference type="ARBA" id="ARBA00004496"/>
    </source>
</evidence>
<evidence type="ECO:0000256" key="4">
    <source>
        <dbReference type="ARBA" id="ARBA00022683"/>
    </source>
</evidence>
<evidence type="ECO:0000259" key="5">
    <source>
        <dbReference type="PROSITE" id="PS51350"/>
    </source>
</evidence>
<evidence type="ECO:0000256" key="3">
    <source>
        <dbReference type="ARBA" id="ARBA00022490"/>
    </source>
</evidence>
<feature type="domain" description="HPr" evidence="5">
    <location>
        <begin position="1"/>
        <end position="89"/>
    </location>
</feature>
<sequence>MSKIIWESLIALPRGVHCRVAAKMIEIVATHDAEVQLAAEGGTADCSSMLEILSLALTQGSSVRCTATGPNAPQVAQAIDQLLSAKEEL</sequence>
<evidence type="ECO:0000313" key="6">
    <source>
        <dbReference type="EMBL" id="TAA74959.1"/>
    </source>
</evidence>
<dbReference type="InterPro" id="IPR000032">
    <property type="entry name" value="HPr-like"/>
</dbReference>
<proteinExistence type="inferred from homology"/>
<evidence type="ECO:0000256" key="2">
    <source>
        <dbReference type="ARBA" id="ARBA00010736"/>
    </source>
</evidence>
<comment type="caution">
    <text evidence="6">The sequence shown here is derived from an EMBL/GenBank/DDBJ whole genome shotgun (WGS) entry which is preliminary data.</text>
</comment>
<dbReference type="Gene3D" id="3.30.1340.10">
    <property type="entry name" value="HPr-like"/>
    <property type="match status" value="1"/>
</dbReference>
<protein>
    <submittedName>
        <fullName evidence="6">Phosphocarrier protein</fullName>
    </submittedName>
</protein>
<dbReference type="PROSITE" id="PS51350">
    <property type="entry name" value="PTS_HPR_DOM"/>
    <property type="match status" value="1"/>
</dbReference>
<dbReference type="EMBL" id="NQJD01000014">
    <property type="protein sequence ID" value="TAA74959.1"/>
    <property type="molecule type" value="Genomic_DNA"/>
</dbReference>
<dbReference type="NCBIfam" id="TIGR01003">
    <property type="entry name" value="PTS_HPr_family"/>
    <property type="match status" value="1"/>
</dbReference>
<gene>
    <name evidence="6" type="ORF">CDV28_11444</name>
</gene>
<dbReference type="GO" id="GO:0005737">
    <property type="term" value="C:cytoplasm"/>
    <property type="evidence" value="ECO:0007669"/>
    <property type="project" value="UniProtKB-SubCell"/>
</dbReference>
<dbReference type="InterPro" id="IPR035895">
    <property type="entry name" value="HPr-like_sf"/>
</dbReference>
<comment type="similarity">
    <text evidence="2">Belongs to the HPr family.</text>
</comment>
<organism evidence="6 7">
    <name type="scientific">Candidatus Electronema aureum</name>
    <dbReference type="NCBI Taxonomy" id="2005002"/>
    <lineage>
        <taxon>Bacteria</taxon>
        <taxon>Pseudomonadati</taxon>
        <taxon>Thermodesulfobacteriota</taxon>
        <taxon>Desulfobulbia</taxon>
        <taxon>Desulfobulbales</taxon>
        <taxon>Desulfobulbaceae</taxon>
        <taxon>Candidatus Electronema</taxon>
    </lineage>
</organism>
<dbReference type="InterPro" id="IPR050399">
    <property type="entry name" value="HPr"/>
</dbReference>
<comment type="subcellular location">
    <subcellularLocation>
        <location evidence="1">Cytoplasm</location>
    </subcellularLocation>
</comment>
<dbReference type="PANTHER" id="PTHR33705">
    <property type="entry name" value="PHOSPHOCARRIER PROTEIN HPR"/>
    <property type="match status" value="1"/>
</dbReference>
<evidence type="ECO:0000313" key="7">
    <source>
        <dbReference type="Proteomes" id="UP000316238"/>
    </source>
</evidence>
<dbReference type="PANTHER" id="PTHR33705:SF2">
    <property type="entry name" value="PHOSPHOCARRIER PROTEIN NPR"/>
    <property type="match status" value="1"/>
</dbReference>
<dbReference type="Proteomes" id="UP000316238">
    <property type="component" value="Unassembled WGS sequence"/>
</dbReference>
<keyword evidence="7" id="KW-1185">Reference proteome</keyword>
<dbReference type="SUPFAM" id="SSF55594">
    <property type="entry name" value="HPr-like"/>
    <property type="match status" value="1"/>
</dbReference>
<dbReference type="GO" id="GO:0009401">
    <property type="term" value="P:phosphoenolpyruvate-dependent sugar phosphotransferase system"/>
    <property type="evidence" value="ECO:0007669"/>
    <property type="project" value="UniProtKB-KW"/>
</dbReference>
<keyword evidence="3" id="KW-0963">Cytoplasm</keyword>
<dbReference type="AlphaFoldDB" id="A0A521G1R2"/>
<reference evidence="6" key="1">
    <citation type="submission" date="2017-07" db="EMBL/GenBank/DDBJ databases">
        <title>The cable genome - Insights into the physiology and evolution of filamentous bacteria capable of sulfide oxidation via long distance electron transfer.</title>
        <authorList>
            <person name="Thorup C."/>
            <person name="Bjerg J.T."/>
            <person name="Schreiber L."/>
            <person name="Nielsen L.P."/>
            <person name="Kjeldsen K.U."/>
            <person name="Boesen T."/>
            <person name="Boggild A."/>
            <person name="Meysman F."/>
            <person name="Geelhoed J."/>
            <person name="Schramm A."/>
        </authorList>
    </citation>
    <scope>NUCLEOTIDE SEQUENCE [LARGE SCALE GENOMIC DNA]</scope>
    <source>
        <strain evidence="6">GS</strain>
    </source>
</reference>
<dbReference type="PRINTS" id="PR00107">
    <property type="entry name" value="PHOSPHOCPHPR"/>
</dbReference>
<name>A0A521G1R2_9BACT</name>
<keyword evidence="4" id="KW-0598">Phosphotransferase system</keyword>